<dbReference type="PANTHER" id="PTHR12935:SF0">
    <property type="entry name" value="GAMMA-GLUTAMYLCYCLOTRANSFERASE"/>
    <property type="match status" value="1"/>
</dbReference>
<protein>
    <recommendedName>
        <fullName evidence="2">Gamma-glutamylcyclotransferase AIG2-like domain-containing protein</fullName>
    </recommendedName>
</protein>
<proteinExistence type="predicted"/>
<dbReference type="PANTHER" id="PTHR12935">
    <property type="entry name" value="GAMMA-GLUTAMYLCYCLOTRANSFERASE"/>
    <property type="match status" value="1"/>
</dbReference>
<dbReference type="SUPFAM" id="SSF110857">
    <property type="entry name" value="Gamma-glutamyl cyclotransferase-like"/>
    <property type="match status" value="1"/>
</dbReference>
<sequence>VSDTVDFYFAYGSNMNADRVEKRQMGFQDIFAGQLAGFRLAFNKRSLKYPGAGSANVMAAVGKKTEGVMYRLTEPSQIEMMDPFEGYPKHYDRQVLSIETQSGGLWAWVYIANPAYTFEGLQPARWYLNHLLAGKEFLSAAYFDALSRTRCLPDSNIEPVI</sequence>
<dbReference type="EMBL" id="UINC01094979">
    <property type="protein sequence ID" value="SVC50681.1"/>
    <property type="molecule type" value="Genomic_DNA"/>
</dbReference>
<organism evidence="3">
    <name type="scientific">marine metagenome</name>
    <dbReference type="NCBI Taxonomy" id="408172"/>
    <lineage>
        <taxon>unclassified sequences</taxon>
        <taxon>metagenomes</taxon>
        <taxon>ecological metagenomes</taxon>
    </lineage>
</organism>
<name>A0A382MTL2_9ZZZZ</name>
<dbReference type="InterPro" id="IPR013024">
    <property type="entry name" value="GGCT-like"/>
</dbReference>
<evidence type="ECO:0000259" key="2">
    <source>
        <dbReference type="Pfam" id="PF06094"/>
    </source>
</evidence>
<dbReference type="InterPro" id="IPR036568">
    <property type="entry name" value="GGCT-like_sf"/>
</dbReference>
<accession>A0A382MTL2</accession>
<dbReference type="GO" id="GO:0003839">
    <property type="term" value="F:gamma-glutamylcyclotransferase activity"/>
    <property type="evidence" value="ECO:0007669"/>
    <property type="project" value="InterPro"/>
</dbReference>
<feature type="domain" description="Gamma-glutamylcyclotransferase AIG2-like" evidence="2">
    <location>
        <begin position="8"/>
        <end position="114"/>
    </location>
</feature>
<evidence type="ECO:0000256" key="1">
    <source>
        <dbReference type="ARBA" id="ARBA00023239"/>
    </source>
</evidence>
<dbReference type="Pfam" id="PF06094">
    <property type="entry name" value="GGACT"/>
    <property type="match status" value="1"/>
</dbReference>
<dbReference type="AlphaFoldDB" id="A0A382MTL2"/>
<keyword evidence="1" id="KW-0456">Lyase</keyword>
<evidence type="ECO:0000313" key="3">
    <source>
        <dbReference type="EMBL" id="SVC50681.1"/>
    </source>
</evidence>
<dbReference type="InterPro" id="IPR017939">
    <property type="entry name" value="G-Glutamylcylcotransferase"/>
</dbReference>
<dbReference type="InterPro" id="IPR009288">
    <property type="entry name" value="AIG2-like_dom"/>
</dbReference>
<dbReference type="CDD" id="cd06661">
    <property type="entry name" value="GGCT_like"/>
    <property type="match status" value="1"/>
</dbReference>
<dbReference type="Gene3D" id="3.10.490.10">
    <property type="entry name" value="Gamma-glutamyl cyclotransferase-like"/>
    <property type="match status" value="1"/>
</dbReference>
<feature type="non-terminal residue" evidence="3">
    <location>
        <position position="1"/>
    </location>
</feature>
<gene>
    <name evidence="3" type="ORF">METZ01_LOCUS303535</name>
</gene>
<reference evidence="3" key="1">
    <citation type="submission" date="2018-05" db="EMBL/GenBank/DDBJ databases">
        <authorList>
            <person name="Lanie J.A."/>
            <person name="Ng W.-L."/>
            <person name="Kazmierczak K.M."/>
            <person name="Andrzejewski T.M."/>
            <person name="Davidsen T.M."/>
            <person name="Wayne K.J."/>
            <person name="Tettelin H."/>
            <person name="Glass J.I."/>
            <person name="Rusch D."/>
            <person name="Podicherti R."/>
            <person name="Tsui H.-C.T."/>
            <person name="Winkler M.E."/>
        </authorList>
    </citation>
    <scope>NUCLEOTIDE SEQUENCE</scope>
</reference>